<dbReference type="Proteomes" id="UP000663844">
    <property type="component" value="Unassembled WGS sequence"/>
</dbReference>
<name>A0A815RGU1_9BILA</name>
<organism evidence="1 3">
    <name type="scientific">Adineta steineri</name>
    <dbReference type="NCBI Taxonomy" id="433720"/>
    <lineage>
        <taxon>Eukaryota</taxon>
        <taxon>Metazoa</taxon>
        <taxon>Spiralia</taxon>
        <taxon>Gnathifera</taxon>
        <taxon>Rotifera</taxon>
        <taxon>Eurotatoria</taxon>
        <taxon>Bdelloidea</taxon>
        <taxon>Adinetida</taxon>
        <taxon>Adinetidae</taxon>
        <taxon>Adineta</taxon>
    </lineage>
</organism>
<dbReference type="PROSITE" id="PS51996">
    <property type="entry name" value="TR_MART"/>
    <property type="match status" value="1"/>
</dbReference>
<evidence type="ECO:0000313" key="2">
    <source>
        <dbReference type="EMBL" id="CAF3709992.1"/>
    </source>
</evidence>
<accession>A0A815RGU1</accession>
<dbReference type="SUPFAM" id="SSF56399">
    <property type="entry name" value="ADP-ribosylation"/>
    <property type="match status" value="1"/>
</dbReference>
<dbReference type="EMBL" id="CAJOAZ010000765">
    <property type="protein sequence ID" value="CAF3709992.1"/>
    <property type="molecule type" value="Genomic_DNA"/>
</dbReference>
<evidence type="ECO:0000313" key="1">
    <source>
        <dbReference type="EMBL" id="CAF1476329.1"/>
    </source>
</evidence>
<sequence>MHYDDPSLQRSQFRRQLLNPFRTERKEDVELTLDNNKLSSIFSEVITKFSEYFFTQLSTSELSSKDKSVIDWYFEQAIEETNSLYILAAYTTATNFYAVLNKGLAKFALKYFDAILQESTKYKAVAAIIDFISLLIHDPALDKYDYRGKTYRGMLFEKKDFLKYVVGSKLMNISFVSTSKDRNVAEIFAGGVETNLITKASEHSCTQISALCIYMISNARTGLDIEGISQISAEREVLLLPFSAFRIRCIREMDKTVNNGIAVELELEECEEHHVESARKKQVRILTHLLRQQQQNNESSMR</sequence>
<proteinExistence type="predicted"/>
<dbReference type="Proteomes" id="UP000663845">
    <property type="component" value="Unassembled WGS sequence"/>
</dbReference>
<dbReference type="AlphaFoldDB" id="A0A815RGU1"/>
<evidence type="ECO:0000313" key="3">
    <source>
        <dbReference type="Proteomes" id="UP000663845"/>
    </source>
</evidence>
<gene>
    <name evidence="1" type="ORF">JYZ213_LOCUS42108</name>
    <name evidence="2" type="ORF">OXD698_LOCUS12892</name>
</gene>
<protein>
    <recommendedName>
        <fullName evidence="4">NAD(+)--protein-arginine ADP-ribosyltransferase</fullName>
    </recommendedName>
</protein>
<evidence type="ECO:0008006" key="4">
    <source>
        <dbReference type="Google" id="ProtNLM"/>
    </source>
</evidence>
<dbReference type="EMBL" id="CAJNOG010001867">
    <property type="protein sequence ID" value="CAF1476329.1"/>
    <property type="molecule type" value="Genomic_DNA"/>
</dbReference>
<comment type="caution">
    <text evidence="1">The sequence shown here is derived from an EMBL/GenBank/DDBJ whole genome shotgun (WGS) entry which is preliminary data.</text>
</comment>
<reference evidence="1" key="1">
    <citation type="submission" date="2021-02" db="EMBL/GenBank/DDBJ databases">
        <authorList>
            <person name="Nowell W R."/>
        </authorList>
    </citation>
    <scope>NUCLEOTIDE SEQUENCE</scope>
</reference>
<dbReference type="Gene3D" id="3.90.176.10">
    <property type="entry name" value="Toxin ADP-ribosyltransferase, Chain A, domain 1"/>
    <property type="match status" value="1"/>
</dbReference>